<dbReference type="GO" id="GO:0000978">
    <property type="term" value="F:RNA polymerase II cis-regulatory region sequence-specific DNA binding"/>
    <property type="evidence" value="ECO:0007669"/>
    <property type="project" value="TreeGrafter"/>
</dbReference>
<dbReference type="InterPro" id="IPR036910">
    <property type="entry name" value="HMG_box_dom_sf"/>
</dbReference>
<evidence type="ECO:0000313" key="7">
    <source>
        <dbReference type="EMBL" id="CAG8745580.1"/>
    </source>
</evidence>
<organism evidence="7 8">
    <name type="scientific">Ambispora leptoticha</name>
    <dbReference type="NCBI Taxonomy" id="144679"/>
    <lineage>
        <taxon>Eukaryota</taxon>
        <taxon>Fungi</taxon>
        <taxon>Fungi incertae sedis</taxon>
        <taxon>Mucoromycota</taxon>
        <taxon>Glomeromycotina</taxon>
        <taxon>Glomeromycetes</taxon>
        <taxon>Archaeosporales</taxon>
        <taxon>Ambisporaceae</taxon>
        <taxon>Ambispora</taxon>
    </lineage>
</organism>
<keyword evidence="4" id="KW-0539">Nucleus</keyword>
<evidence type="ECO:0000256" key="2">
    <source>
        <dbReference type="ARBA" id="ARBA00023125"/>
    </source>
</evidence>
<dbReference type="GO" id="GO:0030154">
    <property type="term" value="P:cell differentiation"/>
    <property type="evidence" value="ECO:0007669"/>
    <property type="project" value="TreeGrafter"/>
</dbReference>
<dbReference type="InterPro" id="IPR050140">
    <property type="entry name" value="SRY-related_HMG-box_TF-like"/>
</dbReference>
<dbReference type="Pfam" id="PF00505">
    <property type="entry name" value="HMG_box"/>
    <property type="match status" value="1"/>
</dbReference>
<evidence type="ECO:0000256" key="5">
    <source>
        <dbReference type="SAM" id="MobiDB-lite"/>
    </source>
</evidence>
<gene>
    <name evidence="7" type="ORF">ALEPTO_LOCUS13114</name>
</gene>
<feature type="region of interest" description="Disordered" evidence="5">
    <location>
        <begin position="1"/>
        <end position="21"/>
    </location>
</feature>
<sequence>EFNFDSTTDEQEQANERIPRPPNAFILYRRANQSSVTRQYGKISNVEISRTLSKMWKNESEEVRLYWYKEAARKKMQHEMAHPNYVYQPKRVKGKLNIHLEMFGS</sequence>
<dbReference type="EMBL" id="CAJVPS010037611">
    <property type="protein sequence ID" value="CAG8745580.1"/>
    <property type="molecule type" value="Genomic_DNA"/>
</dbReference>
<reference evidence="7" key="1">
    <citation type="submission" date="2021-06" db="EMBL/GenBank/DDBJ databases">
        <authorList>
            <person name="Kallberg Y."/>
            <person name="Tangrot J."/>
            <person name="Rosling A."/>
        </authorList>
    </citation>
    <scope>NUCLEOTIDE SEQUENCE</scope>
    <source>
        <strain evidence="7">FL130A</strain>
    </source>
</reference>
<dbReference type="OrthoDB" id="6247875at2759"/>
<dbReference type="PANTHER" id="PTHR10270:SF161">
    <property type="entry name" value="SEX-DETERMINING REGION Y PROTEIN"/>
    <property type="match status" value="1"/>
</dbReference>
<evidence type="ECO:0000259" key="6">
    <source>
        <dbReference type="PROSITE" id="PS50118"/>
    </source>
</evidence>
<feature type="domain" description="HMG box" evidence="6">
    <location>
        <begin position="18"/>
        <end position="86"/>
    </location>
</feature>
<evidence type="ECO:0000256" key="3">
    <source>
        <dbReference type="ARBA" id="ARBA00023163"/>
    </source>
</evidence>
<feature type="DNA-binding region" description="HMG box" evidence="4">
    <location>
        <begin position="18"/>
        <end position="86"/>
    </location>
</feature>
<evidence type="ECO:0000313" key="8">
    <source>
        <dbReference type="Proteomes" id="UP000789508"/>
    </source>
</evidence>
<dbReference type="Gene3D" id="1.10.30.10">
    <property type="entry name" value="High mobility group box domain"/>
    <property type="match status" value="1"/>
</dbReference>
<dbReference type="SMART" id="SM00398">
    <property type="entry name" value="HMG"/>
    <property type="match status" value="1"/>
</dbReference>
<dbReference type="GO" id="GO:0001228">
    <property type="term" value="F:DNA-binding transcription activator activity, RNA polymerase II-specific"/>
    <property type="evidence" value="ECO:0007669"/>
    <property type="project" value="TreeGrafter"/>
</dbReference>
<dbReference type="PROSITE" id="PS50118">
    <property type="entry name" value="HMG_BOX_2"/>
    <property type="match status" value="1"/>
</dbReference>
<dbReference type="InterPro" id="IPR009071">
    <property type="entry name" value="HMG_box_dom"/>
</dbReference>
<evidence type="ECO:0000256" key="4">
    <source>
        <dbReference type="PROSITE-ProRule" id="PRU00267"/>
    </source>
</evidence>
<feature type="non-terminal residue" evidence="7">
    <location>
        <position position="1"/>
    </location>
</feature>
<accession>A0A9N9NK76</accession>
<keyword evidence="3" id="KW-0804">Transcription</keyword>
<dbReference type="Proteomes" id="UP000789508">
    <property type="component" value="Unassembled WGS sequence"/>
</dbReference>
<proteinExistence type="predicted"/>
<dbReference type="SUPFAM" id="SSF47095">
    <property type="entry name" value="HMG-box"/>
    <property type="match status" value="1"/>
</dbReference>
<keyword evidence="2 4" id="KW-0238">DNA-binding</keyword>
<dbReference type="GO" id="GO:0005634">
    <property type="term" value="C:nucleus"/>
    <property type="evidence" value="ECO:0007669"/>
    <property type="project" value="UniProtKB-UniRule"/>
</dbReference>
<dbReference type="CDD" id="cd01389">
    <property type="entry name" value="HMG-box_ROX1-like"/>
    <property type="match status" value="1"/>
</dbReference>
<dbReference type="PANTHER" id="PTHR10270">
    <property type="entry name" value="SOX TRANSCRIPTION FACTOR"/>
    <property type="match status" value="1"/>
</dbReference>
<dbReference type="AlphaFoldDB" id="A0A9N9NK76"/>
<name>A0A9N9NK76_9GLOM</name>
<dbReference type="FunFam" id="1.10.30.10:FF:000041">
    <property type="entry name" value="HMG box family protein"/>
    <property type="match status" value="1"/>
</dbReference>
<keyword evidence="1" id="KW-0805">Transcription regulation</keyword>
<evidence type="ECO:0000256" key="1">
    <source>
        <dbReference type="ARBA" id="ARBA00023015"/>
    </source>
</evidence>
<comment type="caution">
    <text evidence="7">The sequence shown here is derived from an EMBL/GenBank/DDBJ whole genome shotgun (WGS) entry which is preliminary data.</text>
</comment>
<protein>
    <submittedName>
        <fullName evidence="7">10829_t:CDS:1</fullName>
    </submittedName>
</protein>
<keyword evidence="8" id="KW-1185">Reference proteome</keyword>